<evidence type="ECO:0000256" key="2">
    <source>
        <dbReference type="SAM" id="MobiDB-lite"/>
    </source>
</evidence>
<feature type="compositionally biased region" description="Pro residues" evidence="2">
    <location>
        <begin position="9"/>
        <end position="19"/>
    </location>
</feature>
<feature type="region of interest" description="Disordered" evidence="2">
    <location>
        <begin position="1"/>
        <end position="22"/>
    </location>
</feature>
<sequence>MAFTDKSPEPTPTKGPEPTPGKAMEVGQHMIDKGAMVIQSLEPIKQISHHACSFNCNDAPSTIPMNQMLVFLEHKLWHSHVYEVKSGLWVNPRVPELIGKLKLENLAKLTANSGVRDRLTEGTCFLLVICTNDVSTLSPQAVSPGLVRAELVRERDAKYSISSESLKSSKGGDS</sequence>
<organism evidence="3 4">
    <name type="scientific">Vigna radiata var. radiata</name>
    <name type="common">Mung bean</name>
    <name type="synonym">Phaseolus aureus</name>
    <dbReference type="NCBI Taxonomy" id="3916"/>
    <lineage>
        <taxon>Eukaryota</taxon>
        <taxon>Viridiplantae</taxon>
        <taxon>Streptophyta</taxon>
        <taxon>Embryophyta</taxon>
        <taxon>Tracheophyta</taxon>
        <taxon>Spermatophyta</taxon>
        <taxon>Magnoliopsida</taxon>
        <taxon>eudicotyledons</taxon>
        <taxon>Gunneridae</taxon>
        <taxon>Pentapetalae</taxon>
        <taxon>rosids</taxon>
        <taxon>fabids</taxon>
        <taxon>Fabales</taxon>
        <taxon>Fabaceae</taxon>
        <taxon>Papilionoideae</taxon>
        <taxon>50 kb inversion clade</taxon>
        <taxon>NPAAA clade</taxon>
        <taxon>indigoferoid/millettioid clade</taxon>
        <taxon>Phaseoleae</taxon>
        <taxon>Vigna</taxon>
    </lineage>
</organism>
<accession>A0A3Q0ESF3</accession>
<dbReference type="KEGG" id="vra:106756890"/>
<dbReference type="InterPro" id="IPR010686">
    <property type="entry name" value="OBAP-like"/>
</dbReference>
<dbReference type="OrthoDB" id="1901244at2759"/>
<protein>
    <submittedName>
        <fullName evidence="4">Oil body-associated protein 2A-like</fullName>
    </submittedName>
</protein>
<dbReference type="RefSeq" id="XP_022634683.1">
    <property type="nucleotide sequence ID" value="XM_022778962.1"/>
</dbReference>
<dbReference type="STRING" id="3916.A0A3Q0ESF3"/>
<comment type="similarity">
    <text evidence="1">Belongs to the OBAP family.</text>
</comment>
<name>A0A3Q0ESF3_VIGRR</name>
<dbReference type="GeneID" id="106756890"/>
<evidence type="ECO:0000256" key="1">
    <source>
        <dbReference type="ARBA" id="ARBA00009740"/>
    </source>
</evidence>
<keyword evidence="3" id="KW-1185">Reference proteome</keyword>
<proteinExistence type="inferred from homology"/>
<evidence type="ECO:0000313" key="4">
    <source>
        <dbReference type="RefSeq" id="XP_022634683.1"/>
    </source>
</evidence>
<reference evidence="3" key="1">
    <citation type="journal article" date="2014" name="Nat. Commun.">
        <title>Genome sequence of mungbean and insights into evolution within Vigna species.</title>
        <authorList>
            <person name="Kang Y.J."/>
            <person name="Kim S.K."/>
            <person name="Kim M.Y."/>
            <person name="Lestari P."/>
            <person name="Kim K.H."/>
            <person name="Ha B.K."/>
            <person name="Jun T.H."/>
            <person name="Hwang W.J."/>
            <person name="Lee T."/>
            <person name="Lee J."/>
            <person name="Shim S."/>
            <person name="Yoon M.Y."/>
            <person name="Jang Y.E."/>
            <person name="Han K.S."/>
            <person name="Taeprayoon P."/>
            <person name="Yoon N."/>
            <person name="Somta P."/>
            <person name="Tanya P."/>
            <person name="Kim K.S."/>
            <person name="Gwag J.G."/>
            <person name="Moon J.K."/>
            <person name="Lee Y.H."/>
            <person name="Park B.S."/>
            <person name="Bombarely A."/>
            <person name="Doyle J.J."/>
            <person name="Jackson S.A."/>
            <person name="Schafleitner R."/>
            <person name="Srinives P."/>
            <person name="Varshney R.K."/>
            <person name="Lee S.H."/>
        </authorList>
    </citation>
    <scope>NUCLEOTIDE SEQUENCE [LARGE SCALE GENOMIC DNA]</scope>
    <source>
        <strain evidence="3">cv. VC1973A</strain>
    </source>
</reference>
<dbReference type="AlphaFoldDB" id="A0A3Q0ESF3"/>
<reference evidence="4" key="2">
    <citation type="submission" date="2025-08" db="UniProtKB">
        <authorList>
            <consortium name="RefSeq"/>
        </authorList>
    </citation>
    <scope>IDENTIFICATION</scope>
    <source>
        <tissue evidence="4">Leaf</tissue>
    </source>
</reference>
<dbReference type="PANTHER" id="PTHR31360:SF1">
    <property type="entry name" value="OIL BODY-ASSOCIATED PROTEIN 2A"/>
    <property type="match status" value="1"/>
</dbReference>
<dbReference type="Pfam" id="PF06884">
    <property type="entry name" value="DUF1264"/>
    <property type="match status" value="1"/>
</dbReference>
<evidence type="ECO:0000313" key="3">
    <source>
        <dbReference type="Proteomes" id="UP000087766"/>
    </source>
</evidence>
<dbReference type="PANTHER" id="PTHR31360">
    <property type="match status" value="1"/>
</dbReference>
<dbReference type="Proteomes" id="UP000087766">
    <property type="component" value="Chromosome 3"/>
</dbReference>
<gene>
    <name evidence="4" type="primary">LOC106756890</name>
</gene>